<dbReference type="Proteomes" id="UP000317046">
    <property type="component" value="Unassembled WGS sequence"/>
</dbReference>
<dbReference type="RefSeq" id="WP_141372660.1">
    <property type="nucleotide sequence ID" value="NZ_BJLR01000030.1"/>
</dbReference>
<dbReference type="InterPro" id="IPR036691">
    <property type="entry name" value="Endo/exonu/phosph_ase_sf"/>
</dbReference>
<organism evidence="3 4">
    <name type="scientific">Cellulomonas cellasea</name>
    <dbReference type="NCBI Taxonomy" id="43670"/>
    <lineage>
        <taxon>Bacteria</taxon>
        <taxon>Bacillati</taxon>
        <taxon>Actinomycetota</taxon>
        <taxon>Actinomycetes</taxon>
        <taxon>Micrococcales</taxon>
        <taxon>Cellulomonadaceae</taxon>
        <taxon>Cellulomonas</taxon>
    </lineage>
</organism>
<protein>
    <recommendedName>
        <fullName evidence="2">Endonuclease/exonuclease/phosphatase domain-containing protein</fullName>
    </recommendedName>
</protein>
<proteinExistence type="predicted"/>
<evidence type="ECO:0000313" key="4">
    <source>
        <dbReference type="Proteomes" id="UP000317046"/>
    </source>
</evidence>
<reference evidence="3" key="1">
    <citation type="submission" date="2019-06" db="EMBL/GenBank/DDBJ databases">
        <title>Whole genome shotgun sequence of Cellulomonas cellasea NBRC 3753.</title>
        <authorList>
            <person name="Hosoyama A."/>
            <person name="Uohara A."/>
            <person name="Ohji S."/>
            <person name="Ichikawa N."/>
        </authorList>
    </citation>
    <scope>NUCLEOTIDE SEQUENCE [LARGE SCALE GENOMIC DNA]</scope>
    <source>
        <strain evidence="3">NBRC 3753</strain>
    </source>
</reference>
<evidence type="ECO:0000259" key="2">
    <source>
        <dbReference type="Pfam" id="PF03372"/>
    </source>
</evidence>
<dbReference type="GO" id="GO:0003824">
    <property type="term" value="F:catalytic activity"/>
    <property type="evidence" value="ECO:0007669"/>
    <property type="project" value="InterPro"/>
</dbReference>
<feature type="transmembrane region" description="Helical" evidence="1">
    <location>
        <begin position="22"/>
        <end position="41"/>
    </location>
</feature>
<accession>A0A4Y3L2T5</accession>
<dbReference type="InterPro" id="IPR005135">
    <property type="entry name" value="Endo/exonuclease/phosphatase"/>
</dbReference>
<sequence>MLALALAPPAIAGRAVGAHLVAFRVPVALGLLAASAAVLLVRRARRSPAGAASAAVLVLGAAAQLGVLGARGWDGDVTAERRDGDLVVLAFNTLGVVTSDELAPLVLQHGADVVVLPETEPATARATAAVLEDAGRPVWVFSRRTEDDPVASTALLVSTDLGRYEVTSQLPTMLGGFRAAPVPPDAASARGARAAAVPPPRVVAAHPTAPFSVAAMDDWLRESRLVAGTCDGGGVVVAGDLNATLDHPGLRDLGTCVDAAEAAGAAALGTWPAALPSWLSAPIDHVLVDAEVWAVVGFDVLGAVGGSDHRPVVAHLRPR</sequence>
<name>A0A4Y3L2T5_9CELL</name>
<keyword evidence="1" id="KW-0812">Transmembrane</keyword>
<dbReference type="Pfam" id="PF03372">
    <property type="entry name" value="Exo_endo_phos"/>
    <property type="match status" value="1"/>
</dbReference>
<keyword evidence="1" id="KW-1133">Transmembrane helix</keyword>
<dbReference type="SUPFAM" id="SSF56219">
    <property type="entry name" value="DNase I-like"/>
    <property type="match status" value="1"/>
</dbReference>
<dbReference type="Gene3D" id="3.60.10.10">
    <property type="entry name" value="Endonuclease/exonuclease/phosphatase"/>
    <property type="match status" value="1"/>
</dbReference>
<evidence type="ECO:0000313" key="3">
    <source>
        <dbReference type="EMBL" id="GEA89178.1"/>
    </source>
</evidence>
<keyword evidence="4" id="KW-1185">Reference proteome</keyword>
<gene>
    <name evidence="3" type="ORF">CCE01nite_31270</name>
</gene>
<comment type="caution">
    <text evidence="3">The sequence shown here is derived from an EMBL/GenBank/DDBJ whole genome shotgun (WGS) entry which is preliminary data.</text>
</comment>
<keyword evidence="1" id="KW-0472">Membrane</keyword>
<evidence type="ECO:0000256" key="1">
    <source>
        <dbReference type="SAM" id="Phobius"/>
    </source>
</evidence>
<dbReference type="EMBL" id="BJLR01000030">
    <property type="protein sequence ID" value="GEA89178.1"/>
    <property type="molecule type" value="Genomic_DNA"/>
</dbReference>
<feature type="domain" description="Endonuclease/exonuclease/phosphatase" evidence="2">
    <location>
        <begin position="91"/>
        <end position="309"/>
    </location>
</feature>
<feature type="transmembrane region" description="Helical" evidence="1">
    <location>
        <begin position="53"/>
        <end position="73"/>
    </location>
</feature>
<dbReference type="AlphaFoldDB" id="A0A4Y3L2T5"/>